<dbReference type="InterPro" id="IPR036390">
    <property type="entry name" value="WH_DNA-bd_sf"/>
</dbReference>
<organism evidence="1 2">
    <name type="scientific">miscellaneous Crenarchaeota group-15 archaeon DG-45</name>
    <dbReference type="NCBI Taxonomy" id="1685127"/>
    <lineage>
        <taxon>Archaea</taxon>
        <taxon>Candidatus Bathyarchaeota</taxon>
        <taxon>MCG-15</taxon>
    </lineage>
</organism>
<gene>
    <name evidence="1" type="ORF">AC482_01230</name>
</gene>
<sequence>MSRRSNDLEQRALKIIFDAEGGVLQSEMWKKLGVSSREGSRLALKFEEKGVVERRKILHNGRWTYALHSRRQPVTIDSLKGCPCLKCEEIDKCVPGGMMSPVSCGRLTDWIEAGAGGDTHLSG</sequence>
<proteinExistence type="predicted"/>
<dbReference type="EMBL" id="LFWZ01000008">
    <property type="protein sequence ID" value="KON31274.1"/>
    <property type="molecule type" value="Genomic_DNA"/>
</dbReference>
<dbReference type="AlphaFoldDB" id="A0A0M0BS60"/>
<accession>A0A0M0BS60</accession>
<dbReference type="InterPro" id="IPR036388">
    <property type="entry name" value="WH-like_DNA-bd_sf"/>
</dbReference>
<evidence type="ECO:0000313" key="1">
    <source>
        <dbReference type="EMBL" id="KON31274.1"/>
    </source>
</evidence>
<name>A0A0M0BS60_9ARCH</name>
<evidence type="ECO:0008006" key="3">
    <source>
        <dbReference type="Google" id="ProtNLM"/>
    </source>
</evidence>
<comment type="caution">
    <text evidence="1">The sequence shown here is derived from an EMBL/GenBank/DDBJ whole genome shotgun (WGS) entry which is preliminary data.</text>
</comment>
<reference evidence="1 2" key="1">
    <citation type="submission" date="2015-06" db="EMBL/GenBank/DDBJ databases">
        <title>New insights into the roles of widespread benthic archaea in carbon and nitrogen cycling.</title>
        <authorList>
            <person name="Lazar C.S."/>
            <person name="Baker B.J."/>
            <person name="Seitz K.W."/>
            <person name="Hyde A.S."/>
            <person name="Dick G.J."/>
            <person name="Hinrichs K.-U."/>
            <person name="Teske A.P."/>
        </authorList>
    </citation>
    <scope>NUCLEOTIDE SEQUENCE [LARGE SCALE GENOMIC DNA]</scope>
    <source>
        <strain evidence="1">DG-45</strain>
    </source>
</reference>
<dbReference type="SUPFAM" id="SSF46785">
    <property type="entry name" value="Winged helix' DNA-binding domain"/>
    <property type="match status" value="1"/>
</dbReference>
<dbReference type="Proteomes" id="UP000037210">
    <property type="component" value="Unassembled WGS sequence"/>
</dbReference>
<protein>
    <recommendedName>
        <fullName evidence="3">Transcriptional regulator</fullName>
    </recommendedName>
</protein>
<dbReference type="Gene3D" id="1.10.10.10">
    <property type="entry name" value="Winged helix-like DNA-binding domain superfamily/Winged helix DNA-binding domain"/>
    <property type="match status" value="1"/>
</dbReference>
<evidence type="ECO:0000313" key="2">
    <source>
        <dbReference type="Proteomes" id="UP000037210"/>
    </source>
</evidence>